<protein>
    <submittedName>
        <fullName evidence="2">Uncharacterized protein</fullName>
    </submittedName>
</protein>
<name>A0A1F8B7D8_9BACT</name>
<evidence type="ECO:0000256" key="1">
    <source>
        <dbReference type="SAM" id="MobiDB-lite"/>
    </source>
</evidence>
<dbReference type="EMBL" id="MGHD01000010">
    <property type="protein sequence ID" value="OGM59966.1"/>
    <property type="molecule type" value="Genomic_DNA"/>
</dbReference>
<proteinExistence type="predicted"/>
<accession>A0A1F8B7D8</accession>
<organism evidence="2 3">
    <name type="scientific">Candidatus Woesebacteria bacterium RIFCSPLOWO2_01_FULL_39_10b</name>
    <dbReference type="NCBI Taxonomy" id="1802517"/>
    <lineage>
        <taxon>Bacteria</taxon>
        <taxon>Candidatus Woeseibacteriota</taxon>
    </lineage>
</organism>
<feature type="region of interest" description="Disordered" evidence="1">
    <location>
        <begin position="51"/>
        <end position="76"/>
    </location>
</feature>
<evidence type="ECO:0000313" key="3">
    <source>
        <dbReference type="Proteomes" id="UP000176404"/>
    </source>
</evidence>
<gene>
    <name evidence="2" type="ORF">A2892_03640</name>
</gene>
<reference evidence="2 3" key="1">
    <citation type="journal article" date="2016" name="Nat. Commun.">
        <title>Thousands of microbial genomes shed light on interconnected biogeochemical processes in an aquifer system.</title>
        <authorList>
            <person name="Anantharaman K."/>
            <person name="Brown C.T."/>
            <person name="Hug L.A."/>
            <person name="Sharon I."/>
            <person name="Castelle C.J."/>
            <person name="Probst A.J."/>
            <person name="Thomas B.C."/>
            <person name="Singh A."/>
            <person name="Wilkins M.J."/>
            <person name="Karaoz U."/>
            <person name="Brodie E.L."/>
            <person name="Williams K.H."/>
            <person name="Hubbard S.S."/>
            <person name="Banfield J.F."/>
        </authorList>
    </citation>
    <scope>NUCLEOTIDE SEQUENCE [LARGE SCALE GENOMIC DNA]</scope>
</reference>
<sequence>MRLDSNLQLPSYDGLLIRHIENSVDPEGVEPSTRLYNRSQEIPALQCGDKLSSDMSSSLRGNPALLERGGCHKQSL</sequence>
<evidence type="ECO:0000313" key="2">
    <source>
        <dbReference type="EMBL" id="OGM59966.1"/>
    </source>
</evidence>
<dbReference type="AlphaFoldDB" id="A0A1F8B7D8"/>
<dbReference type="Proteomes" id="UP000176404">
    <property type="component" value="Unassembled WGS sequence"/>
</dbReference>
<comment type="caution">
    <text evidence="2">The sequence shown here is derived from an EMBL/GenBank/DDBJ whole genome shotgun (WGS) entry which is preliminary data.</text>
</comment>